<evidence type="ECO:0000256" key="1">
    <source>
        <dbReference type="ARBA" id="ARBA00008390"/>
    </source>
</evidence>
<dbReference type="CDD" id="cd00742">
    <property type="entry name" value="FABP"/>
    <property type="match status" value="1"/>
</dbReference>
<proteinExistence type="inferred from homology"/>
<dbReference type="GO" id="GO:0008289">
    <property type="term" value="F:lipid binding"/>
    <property type="evidence" value="ECO:0007669"/>
    <property type="project" value="InterPro"/>
</dbReference>
<dbReference type="InterPro" id="IPR031259">
    <property type="entry name" value="ILBP"/>
</dbReference>
<protein>
    <submittedName>
        <fullName evidence="2">Uncharacterized protein</fullName>
    </submittedName>
</protein>
<evidence type="ECO:0000313" key="3">
    <source>
        <dbReference type="Proteomes" id="UP001372834"/>
    </source>
</evidence>
<dbReference type="AlphaFoldDB" id="A0AAN8RVY6"/>
<dbReference type="Proteomes" id="UP001372834">
    <property type="component" value="Unassembled WGS sequence"/>
</dbReference>
<sequence length="143" mass="16868">MDKKIFTRTYRLIKSDNYDAFLKEAGASQARRVQELRERPTLQLLQDKNKYTLRMASEHQAKEIKFRPNERFVQMGVDDKYVQTIMSFENGNILVEMQMGPKPITILREFFVNGVMEMMMCEKTMCCRVYSSTERSVAKSSER</sequence>
<accession>A0AAN8RVY6</accession>
<reference evidence="2 3" key="1">
    <citation type="submission" date="2023-10" db="EMBL/GenBank/DDBJ databases">
        <title>Genomes of two closely related lineages of the louse Polyplax serrata with different host specificities.</title>
        <authorList>
            <person name="Martinu J."/>
            <person name="Tarabai H."/>
            <person name="Stefka J."/>
            <person name="Hypsa V."/>
        </authorList>
    </citation>
    <scope>NUCLEOTIDE SEQUENCE [LARGE SCALE GENOMIC DNA]</scope>
    <source>
        <strain evidence="2">HR10_N</strain>
    </source>
</reference>
<comment type="similarity">
    <text evidence="1">Belongs to the calycin superfamily. Fatty-acid binding protein (FABP) family.</text>
</comment>
<evidence type="ECO:0000313" key="2">
    <source>
        <dbReference type="EMBL" id="KAK6628688.1"/>
    </source>
</evidence>
<comment type="caution">
    <text evidence="2">The sequence shown here is derived from an EMBL/GenBank/DDBJ whole genome shotgun (WGS) entry which is preliminary data.</text>
</comment>
<dbReference type="SUPFAM" id="SSF50814">
    <property type="entry name" value="Lipocalins"/>
    <property type="match status" value="1"/>
</dbReference>
<dbReference type="PANTHER" id="PTHR11955">
    <property type="entry name" value="FATTY ACID BINDING PROTEIN"/>
    <property type="match status" value="1"/>
</dbReference>
<name>A0AAN8RVY6_POLSC</name>
<dbReference type="EMBL" id="JAWJWE010000036">
    <property type="protein sequence ID" value="KAK6628688.1"/>
    <property type="molecule type" value="Genomic_DNA"/>
</dbReference>
<dbReference type="InterPro" id="IPR012674">
    <property type="entry name" value="Calycin"/>
</dbReference>
<organism evidence="2 3">
    <name type="scientific">Polyplax serrata</name>
    <name type="common">Common mouse louse</name>
    <dbReference type="NCBI Taxonomy" id="468196"/>
    <lineage>
        <taxon>Eukaryota</taxon>
        <taxon>Metazoa</taxon>
        <taxon>Ecdysozoa</taxon>
        <taxon>Arthropoda</taxon>
        <taxon>Hexapoda</taxon>
        <taxon>Insecta</taxon>
        <taxon>Pterygota</taxon>
        <taxon>Neoptera</taxon>
        <taxon>Paraneoptera</taxon>
        <taxon>Psocodea</taxon>
        <taxon>Troctomorpha</taxon>
        <taxon>Phthiraptera</taxon>
        <taxon>Anoplura</taxon>
        <taxon>Polyplacidae</taxon>
        <taxon>Polyplax</taxon>
    </lineage>
</organism>
<gene>
    <name evidence="2" type="ORF">RUM43_002503</name>
</gene>
<dbReference type="Gene3D" id="2.40.128.20">
    <property type="match status" value="1"/>
</dbReference>